<reference evidence="9" key="1">
    <citation type="submission" date="2016-10" db="EMBL/GenBank/DDBJ databases">
        <authorList>
            <person name="Varghese N."/>
            <person name="Submissions S."/>
        </authorList>
    </citation>
    <scope>NUCLEOTIDE SEQUENCE [LARGE SCALE GENOMIC DNA]</scope>
    <source>
        <strain evidence="9">CGMCC 4.7047</strain>
    </source>
</reference>
<name>A0A1I6SSR7_9ACTN</name>
<dbReference type="STRING" id="1176198.SAMN05444716_104124"/>
<feature type="transmembrane region" description="Helical" evidence="6">
    <location>
        <begin position="83"/>
        <end position="102"/>
    </location>
</feature>
<dbReference type="RefSeq" id="WP_374312414.1">
    <property type="nucleotide sequence ID" value="NZ_CP054938.1"/>
</dbReference>
<evidence type="ECO:0000256" key="5">
    <source>
        <dbReference type="SAM" id="MobiDB-lite"/>
    </source>
</evidence>
<feature type="transmembrane region" description="Helical" evidence="6">
    <location>
        <begin position="114"/>
        <end position="134"/>
    </location>
</feature>
<dbReference type="Proteomes" id="UP000198873">
    <property type="component" value="Unassembled WGS sequence"/>
</dbReference>
<evidence type="ECO:0000256" key="6">
    <source>
        <dbReference type="SAM" id="Phobius"/>
    </source>
</evidence>
<keyword evidence="3 6" id="KW-1133">Transmembrane helix</keyword>
<feature type="transmembrane region" description="Helical" evidence="6">
    <location>
        <begin position="146"/>
        <end position="165"/>
    </location>
</feature>
<dbReference type="EMBL" id="FPAB01000004">
    <property type="protein sequence ID" value="SFS79926.1"/>
    <property type="molecule type" value="Genomic_DNA"/>
</dbReference>
<keyword evidence="2 6" id="KW-0812">Transmembrane</keyword>
<evidence type="ECO:0000313" key="9">
    <source>
        <dbReference type="Proteomes" id="UP000198873"/>
    </source>
</evidence>
<feature type="compositionally biased region" description="Pro residues" evidence="5">
    <location>
        <begin position="47"/>
        <end position="59"/>
    </location>
</feature>
<evidence type="ECO:0000256" key="3">
    <source>
        <dbReference type="ARBA" id="ARBA00022989"/>
    </source>
</evidence>
<dbReference type="GO" id="GO:0016020">
    <property type="term" value="C:membrane"/>
    <property type="evidence" value="ECO:0007669"/>
    <property type="project" value="UniProtKB-SubCell"/>
</dbReference>
<evidence type="ECO:0000256" key="1">
    <source>
        <dbReference type="ARBA" id="ARBA00004141"/>
    </source>
</evidence>
<dbReference type="InterPro" id="IPR006977">
    <property type="entry name" value="Yip1_dom"/>
</dbReference>
<evidence type="ECO:0000259" key="7">
    <source>
        <dbReference type="Pfam" id="PF04893"/>
    </source>
</evidence>
<accession>A0A1I6SSR7</accession>
<dbReference type="AlphaFoldDB" id="A0A1I6SSR7"/>
<evidence type="ECO:0000256" key="2">
    <source>
        <dbReference type="ARBA" id="ARBA00022692"/>
    </source>
</evidence>
<feature type="domain" description="Yip1" evidence="7">
    <location>
        <begin position="67"/>
        <end position="227"/>
    </location>
</feature>
<feature type="transmembrane region" description="Helical" evidence="6">
    <location>
        <begin position="171"/>
        <end position="199"/>
    </location>
</feature>
<proteinExistence type="predicted"/>
<sequence>MPGQRRKREQEPQQPYPSPYQAEPYYDDGHGDGYGHGYGTPAAAGPAEPPPPPPQPPLPWKELLPSLILKPDPTFWRMRDYPMWGPALIVTFLYGTVAVFGLDKAREDILNTTVSNAVIYLLITGVAMVLGSLLLSTVTHNLARQFGGNGLWAPTTGLAMLIMALTDVPRLLVAIFVGGATPVVQILGWATWLFAGALFTMMIARSHELPWPRALAASAIQLLSLLMLVKLGTL</sequence>
<gene>
    <name evidence="8" type="ORF">SAMN05444716_104124</name>
</gene>
<evidence type="ECO:0000256" key="4">
    <source>
        <dbReference type="ARBA" id="ARBA00023136"/>
    </source>
</evidence>
<comment type="subcellular location">
    <subcellularLocation>
        <location evidence="1">Membrane</location>
        <topology evidence="1">Multi-pass membrane protein</topology>
    </subcellularLocation>
</comment>
<dbReference type="Pfam" id="PF04893">
    <property type="entry name" value="Yip1"/>
    <property type="match status" value="1"/>
</dbReference>
<organism evidence="8 9">
    <name type="scientific">Streptomyces harbinensis</name>
    <dbReference type="NCBI Taxonomy" id="1176198"/>
    <lineage>
        <taxon>Bacteria</taxon>
        <taxon>Bacillati</taxon>
        <taxon>Actinomycetota</taxon>
        <taxon>Actinomycetes</taxon>
        <taxon>Kitasatosporales</taxon>
        <taxon>Streptomycetaceae</taxon>
        <taxon>Streptomyces</taxon>
    </lineage>
</organism>
<keyword evidence="4 6" id="KW-0472">Membrane</keyword>
<feature type="region of interest" description="Disordered" evidence="5">
    <location>
        <begin position="1"/>
        <end position="60"/>
    </location>
</feature>
<evidence type="ECO:0000313" key="8">
    <source>
        <dbReference type="EMBL" id="SFS79926.1"/>
    </source>
</evidence>
<keyword evidence="9" id="KW-1185">Reference proteome</keyword>
<protein>
    <submittedName>
        <fullName evidence="8">Yip1 domain-containing protein</fullName>
    </submittedName>
</protein>